<keyword evidence="3" id="KW-0805">Transcription regulation</keyword>
<organism evidence="7 8">
    <name type="scientific">Anaeromyxobacter diazotrophicus</name>
    <dbReference type="NCBI Taxonomy" id="2590199"/>
    <lineage>
        <taxon>Bacteria</taxon>
        <taxon>Pseudomonadati</taxon>
        <taxon>Myxococcota</taxon>
        <taxon>Myxococcia</taxon>
        <taxon>Myxococcales</taxon>
        <taxon>Cystobacterineae</taxon>
        <taxon>Anaeromyxobacteraceae</taxon>
        <taxon>Anaeromyxobacter</taxon>
    </lineage>
</organism>
<dbReference type="SMART" id="SM00382">
    <property type="entry name" value="AAA"/>
    <property type="match status" value="1"/>
</dbReference>
<dbReference type="PANTHER" id="PTHR32071">
    <property type="entry name" value="TRANSCRIPTIONAL REGULATORY PROTEIN"/>
    <property type="match status" value="1"/>
</dbReference>
<dbReference type="InterPro" id="IPR058031">
    <property type="entry name" value="AAA_lid_NorR"/>
</dbReference>
<evidence type="ECO:0000256" key="3">
    <source>
        <dbReference type="ARBA" id="ARBA00023015"/>
    </source>
</evidence>
<dbReference type="InterPro" id="IPR002078">
    <property type="entry name" value="Sigma_54_int"/>
</dbReference>
<dbReference type="RefSeq" id="WP_176067844.1">
    <property type="nucleotide sequence ID" value="NZ_BJTG01000009.1"/>
</dbReference>
<gene>
    <name evidence="7" type="ORF">AMYX_36240</name>
</gene>
<keyword evidence="4" id="KW-0238">DNA-binding</keyword>
<evidence type="ECO:0000313" key="7">
    <source>
        <dbReference type="EMBL" id="GEJ58883.1"/>
    </source>
</evidence>
<evidence type="ECO:0000256" key="2">
    <source>
        <dbReference type="ARBA" id="ARBA00022840"/>
    </source>
</evidence>
<dbReference type="InterPro" id="IPR025944">
    <property type="entry name" value="Sigma_54_int_dom_CS"/>
</dbReference>
<dbReference type="PROSITE" id="PS00675">
    <property type="entry name" value="SIGMA54_INTERACT_1"/>
    <property type="match status" value="1"/>
</dbReference>
<reference evidence="8" key="1">
    <citation type="journal article" date="2020" name="Appl. Environ. Microbiol.">
        <title>Diazotrophic Anaeromyxobacter Isolates from Soils.</title>
        <authorList>
            <person name="Masuda Y."/>
            <person name="Yamanaka H."/>
            <person name="Xu Z.X."/>
            <person name="Shiratori Y."/>
            <person name="Aono T."/>
            <person name="Amachi S."/>
            <person name="Senoo K."/>
            <person name="Itoh H."/>
        </authorList>
    </citation>
    <scope>NUCLEOTIDE SEQUENCE [LARGE SCALE GENOMIC DNA]</scope>
    <source>
        <strain evidence="8">R267</strain>
    </source>
</reference>
<dbReference type="Gene3D" id="1.10.8.60">
    <property type="match status" value="1"/>
</dbReference>
<dbReference type="InterPro" id="IPR025943">
    <property type="entry name" value="Sigma_54_int_dom_ATP-bd_2"/>
</dbReference>
<keyword evidence="2" id="KW-0067">ATP-binding</keyword>
<protein>
    <recommendedName>
        <fullName evidence="6">Sigma-54 factor interaction domain-containing protein</fullName>
    </recommendedName>
</protein>
<sequence>MPLPDCCQEPFGAGPERCSACSHQVTSEGLRTCTRFAAQSPAMQAVLRRARAIAQSSAPVVLLGETGTGKEVFARALHHGGARAARPFVPVNCGAIPGELLESELLGHVRGAFSGAVADKAGLFEAAAGGTLLLDEVGDLPLSLQVKLLRVLQDGEVRRVGSNHSLALDVRVIAATHKDLGALVERGLFREDLYYRLKVLTLRLPPLRERLADILPLARHFLALERTPPRRLTPAAEELLLEYRWPGNLRELSNAMRCASAVAEGAALEPEHLPEELLRAPTRLAPAAPLRTLAQVEREHVLAVLAACGGVQAEAARILGIGRNTLWRKLREYGEAVALSS</sequence>
<dbReference type="SUPFAM" id="SSF46689">
    <property type="entry name" value="Homeodomain-like"/>
    <property type="match status" value="1"/>
</dbReference>
<keyword evidence="5" id="KW-0804">Transcription</keyword>
<name>A0A7I9VR34_9BACT</name>
<dbReference type="CDD" id="cd00009">
    <property type="entry name" value="AAA"/>
    <property type="match status" value="1"/>
</dbReference>
<dbReference type="InterPro" id="IPR025662">
    <property type="entry name" value="Sigma_54_int_dom_ATP-bd_1"/>
</dbReference>
<dbReference type="PRINTS" id="PR01590">
    <property type="entry name" value="HTHFIS"/>
</dbReference>
<evidence type="ECO:0000256" key="4">
    <source>
        <dbReference type="ARBA" id="ARBA00023125"/>
    </source>
</evidence>
<dbReference type="InterPro" id="IPR003593">
    <property type="entry name" value="AAA+_ATPase"/>
</dbReference>
<dbReference type="PROSITE" id="PS00676">
    <property type="entry name" value="SIGMA54_INTERACT_2"/>
    <property type="match status" value="1"/>
</dbReference>
<dbReference type="Pfam" id="PF25601">
    <property type="entry name" value="AAA_lid_14"/>
    <property type="match status" value="1"/>
</dbReference>
<evidence type="ECO:0000259" key="6">
    <source>
        <dbReference type="PROSITE" id="PS50045"/>
    </source>
</evidence>
<evidence type="ECO:0000256" key="5">
    <source>
        <dbReference type="ARBA" id="ARBA00023163"/>
    </source>
</evidence>
<proteinExistence type="predicted"/>
<dbReference type="InterPro" id="IPR027417">
    <property type="entry name" value="P-loop_NTPase"/>
</dbReference>
<dbReference type="Proteomes" id="UP000503640">
    <property type="component" value="Unassembled WGS sequence"/>
</dbReference>
<feature type="domain" description="Sigma-54 factor interaction" evidence="6">
    <location>
        <begin position="36"/>
        <end position="261"/>
    </location>
</feature>
<dbReference type="GO" id="GO:0043565">
    <property type="term" value="F:sequence-specific DNA binding"/>
    <property type="evidence" value="ECO:0007669"/>
    <property type="project" value="InterPro"/>
</dbReference>
<dbReference type="GO" id="GO:0005524">
    <property type="term" value="F:ATP binding"/>
    <property type="evidence" value="ECO:0007669"/>
    <property type="project" value="UniProtKB-KW"/>
</dbReference>
<dbReference type="SUPFAM" id="SSF52540">
    <property type="entry name" value="P-loop containing nucleoside triphosphate hydrolases"/>
    <property type="match status" value="1"/>
</dbReference>
<dbReference type="Gene3D" id="3.40.50.300">
    <property type="entry name" value="P-loop containing nucleotide triphosphate hydrolases"/>
    <property type="match status" value="1"/>
</dbReference>
<dbReference type="PROSITE" id="PS50045">
    <property type="entry name" value="SIGMA54_INTERACT_4"/>
    <property type="match status" value="1"/>
</dbReference>
<comment type="caution">
    <text evidence="7">The sequence shown here is derived from an EMBL/GenBank/DDBJ whole genome shotgun (WGS) entry which is preliminary data.</text>
</comment>
<dbReference type="EMBL" id="BJTG01000009">
    <property type="protein sequence ID" value="GEJ58883.1"/>
    <property type="molecule type" value="Genomic_DNA"/>
</dbReference>
<dbReference type="Pfam" id="PF02954">
    <property type="entry name" value="HTH_8"/>
    <property type="match status" value="1"/>
</dbReference>
<keyword evidence="8" id="KW-1185">Reference proteome</keyword>
<dbReference type="GO" id="GO:0006355">
    <property type="term" value="P:regulation of DNA-templated transcription"/>
    <property type="evidence" value="ECO:0007669"/>
    <property type="project" value="InterPro"/>
</dbReference>
<dbReference type="InterPro" id="IPR009057">
    <property type="entry name" value="Homeodomain-like_sf"/>
</dbReference>
<dbReference type="AlphaFoldDB" id="A0A7I9VR34"/>
<evidence type="ECO:0000313" key="8">
    <source>
        <dbReference type="Proteomes" id="UP000503640"/>
    </source>
</evidence>
<dbReference type="Pfam" id="PF00158">
    <property type="entry name" value="Sigma54_activat"/>
    <property type="match status" value="1"/>
</dbReference>
<keyword evidence="1" id="KW-0547">Nucleotide-binding</keyword>
<accession>A0A7I9VR34</accession>
<evidence type="ECO:0000256" key="1">
    <source>
        <dbReference type="ARBA" id="ARBA00022741"/>
    </source>
</evidence>
<dbReference type="PROSITE" id="PS00688">
    <property type="entry name" value="SIGMA54_INTERACT_3"/>
    <property type="match status" value="1"/>
</dbReference>
<dbReference type="Gene3D" id="1.10.10.60">
    <property type="entry name" value="Homeodomain-like"/>
    <property type="match status" value="1"/>
</dbReference>
<dbReference type="FunFam" id="3.40.50.300:FF:000006">
    <property type="entry name" value="DNA-binding transcriptional regulator NtrC"/>
    <property type="match status" value="1"/>
</dbReference>
<dbReference type="InterPro" id="IPR002197">
    <property type="entry name" value="HTH_Fis"/>
</dbReference>